<evidence type="ECO:0000313" key="2">
    <source>
        <dbReference type="Proteomes" id="UP000014974"/>
    </source>
</evidence>
<organism evidence="1 2">
    <name type="scientific">Cyclobacterium qasimii M12-11B</name>
    <dbReference type="NCBI Taxonomy" id="641524"/>
    <lineage>
        <taxon>Bacteria</taxon>
        <taxon>Pseudomonadati</taxon>
        <taxon>Bacteroidota</taxon>
        <taxon>Cytophagia</taxon>
        <taxon>Cytophagales</taxon>
        <taxon>Cyclobacteriaceae</taxon>
        <taxon>Cyclobacterium</taxon>
    </lineage>
</organism>
<dbReference type="EMBL" id="ATNM01000055">
    <property type="protein sequence ID" value="EPR69887.1"/>
    <property type="molecule type" value="Genomic_DNA"/>
</dbReference>
<comment type="caution">
    <text evidence="1">The sequence shown here is derived from an EMBL/GenBank/DDBJ whole genome shotgun (WGS) entry which is preliminary data.</text>
</comment>
<dbReference type="Proteomes" id="UP000014974">
    <property type="component" value="Unassembled WGS sequence"/>
</dbReference>
<name>S7VK49_9BACT</name>
<reference evidence="1 2" key="1">
    <citation type="journal article" date="2013" name="Genome Announc.">
        <title>Draft Genome Sequence of Cyclobacterium qasimii Strain M12-11BT, Isolated from Arctic Marine Sediment.</title>
        <authorList>
            <person name="Shivaji S."/>
            <person name="Ara S."/>
            <person name="Singh A."/>
            <person name="Kumar Pinnaka A."/>
        </authorList>
    </citation>
    <scope>NUCLEOTIDE SEQUENCE [LARGE SCALE GENOMIC DNA]</scope>
    <source>
        <strain evidence="1 2">M12-11B</strain>
    </source>
</reference>
<accession>S7VK49</accession>
<sequence>MQQCGQNSFEYFFKPWAFTKNLNLLFIADVENSKELGYFEVISAQNRKAIAYFG</sequence>
<dbReference type="STRING" id="641524.ADICYQ_1166"/>
<dbReference type="AlphaFoldDB" id="S7VK49"/>
<evidence type="ECO:0000313" key="1">
    <source>
        <dbReference type="EMBL" id="EPR69887.1"/>
    </source>
</evidence>
<proteinExistence type="predicted"/>
<protein>
    <submittedName>
        <fullName evidence="1">Uncharacterized protein</fullName>
    </submittedName>
</protein>
<gene>
    <name evidence="1" type="ORF">ADICYQ_1166</name>
</gene>